<dbReference type="AlphaFoldDB" id="A0A4S4LF66"/>
<dbReference type="EMBL" id="SGPK01000036">
    <property type="protein sequence ID" value="THH10439.1"/>
    <property type="molecule type" value="Genomic_DNA"/>
</dbReference>
<feature type="non-terminal residue" evidence="2">
    <location>
        <position position="278"/>
    </location>
</feature>
<feature type="compositionally biased region" description="Low complexity" evidence="1">
    <location>
        <begin position="67"/>
        <end position="80"/>
    </location>
</feature>
<comment type="caution">
    <text evidence="2">The sequence shown here is derived from an EMBL/GenBank/DDBJ whole genome shotgun (WGS) entry which is preliminary data.</text>
</comment>
<accession>A0A4S4LF66</accession>
<gene>
    <name evidence="2" type="ORF">EW145_g1344</name>
</gene>
<feature type="region of interest" description="Disordered" evidence="1">
    <location>
        <begin position="108"/>
        <end position="129"/>
    </location>
</feature>
<proteinExistence type="predicted"/>
<organism evidence="2 3">
    <name type="scientific">Phellinidium pouzarii</name>
    <dbReference type="NCBI Taxonomy" id="167371"/>
    <lineage>
        <taxon>Eukaryota</taxon>
        <taxon>Fungi</taxon>
        <taxon>Dikarya</taxon>
        <taxon>Basidiomycota</taxon>
        <taxon>Agaricomycotina</taxon>
        <taxon>Agaricomycetes</taxon>
        <taxon>Hymenochaetales</taxon>
        <taxon>Hymenochaetaceae</taxon>
        <taxon>Phellinidium</taxon>
    </lineage>
</organism>
<dbReference type="Proteomes" id="UP000308199">
    <property type="component" value="Unassembled WGS sequence"/>
</dbReference>
<sequence>MTTTATPYLNLPPTFNALDPFQRARFVRTTRKLEHVLGTTPTLLGPSKGAYEGHYLKNDLFLIGPKSNGSGSRSVTSSSSKRQATTSNAKLTRRHGSLFNIPISLNSDANRSSSSLSSMSSQASFTNTSDLRETKGFSASCRRKADTPAPLALFQLNADHVNKADAELGIDAKPPKSPISPFSALSNTFEHRRSRSDSITLSSSSGFGSGVSVPTPLTPSFRHRATAIPAHRRQKLQKLARTLGENVPPSLVFPALSHPVVSDPASGVVRTPKMPTSE</sequence>
<evidence type="ECO:0000256" key="1">
    <source>
        <dbReference type="SAM" id="MobiDB-lite"/>
    </source>
</evidence>
<keyword evidence="3" id="KW-1185">Reference proteome</keyword>
<dbReference type="OrthoDB" id="3215907at2759"/>
<feature type="compositionally biased region" description="Low complexity" evidence="1">
    <location>
        <begin position="108"/>
        <end position="124"/>
    </location>
</feature>
<name>A0A4S4LF66_9AGAM</name>
<feature type="region of interest" description="Disordered" evidence="1">
    <location>
        <begin position="67"/>
        <end position="92"/>
    </location>
</feature>
<feature type="compositionally biased region" description="Polar residues" evidence="1">
    <location>
        <begin position="81"/>
        <end position="90"/>
    </location>
</feature>
<protein>
    <submittedName>
        <fullName evidence="2">Uncharacterized protein</fullName>
    </submittedName>
</protein>
<evidence type="ECO:0000313" key="2">
    <source>
        <dbReference type="EMBL" id="THH10439.1"/>
    </source>
</evidence>
<reference evidence="2 3" key="1">
    <citation type="submission" date="2019-02" db="EMBL/GenBank/DDBJ databases">
        <title>Genome sequencing of the rare red list fungi Phellinidium pouzarii.</title>
        <authorList>
            <person name="Buettner E."/>
            <person name="Kellner H."/>
        </authorList>
    </citation>
    <scope>NUCLEOTIDE SEQUENCE [LARGE SCALE GENOMIC DNA]</scope>
    <source>
        <strain evidence="2 3">DSM 108285</strain>
    </source>
</reference>
<evidence type="ECO:0000313" key="3">
    <source>
        <dbReference type="Proteomes" id="UP000308199"/>
    </source>
</evidence>